<dbReference type="AlphaFoldDB" id="A0A2P2K9B6"/>
<dbReference type="PANTHER" id="PTHR34661">
    <property type="entry name" value="INCREASED DNA METHYLATION 3"/>
    <property type="match status" value="1"/>
</dbReference>
<proteinExistence type="predicted"/>
<dbReference type="InterPro" id="IPR039321">
    <property type="entry name" value="IDM2/3-like"/>
</dbReference>
<dbReference type="GO" id="GO:0005634">
    <property type="term" value="C:nucleus"/>
    <property type="evidence" value="ECO:0007669"/>
    <property type="project" value="TreeGrafter"/>
</dbReference>
<dbReference type="CDD" id="cd06464">
    <property type="entry name" value="ACD_sHsps-like"/>
    <property type="match status" value="1"/>
</dbReference>
<sequence length="398" mass="44905">MQIRENKTPCIGLAEAKLSDQQFLLNFVMGTYLGPDLYFDNPRRSALQRLAAGCPPYTTNNLGASFLNISQLTSLYYYILRHASPDLILKPNIVHMYLRGNFDLQTSQGLEDFRQFTTFFPLYLHEHKMYSESHGIVKGIVLIDEPSTSYMKKEDLERFRYLSRMDDLKIDGKMCLNYQPVHQEVEETISNCMMGSEEGTEGTPSNGYEKLAARFQEKYKRRRLCFDTLSMQPFPHCVSTSKQHEGENNVLVTCKLGEPATGPLVEDCTSDRSIVLTGTARKKTVGPPIGAVDIGISKAAYFFQVALPGVMRDFCQFSCEIESDGRVNIQGSTGGGRAIKKRSRVFQLRFQQLCPSGTFTLSFNLPGPVDPRLLAPNFRSDGIFEAVILKRKRDFSIS</sequence>
<reference evidence="1" key="1">
    <citation type="submission" date="2018-02" db="EMBL/GenBank/DDBJ databases">
        <title>Rhizophora mucronata_Transcriptome.</title>
        <authorList>
            <person name="Meera S.P."/>
            <person name="Sreeshan A."/>
            <person name="Augustine A."/>
        </authorList>
    </citation>
    <scope>NUCLEOTIDE SEQUENCE</scope>
    <source>
        <tissue evidence="1">Leaf</tissue>
    </source>
</reference>
<dbReference type="InterPro" id="IPR008978">
    <property type="entry name" value="HSP20-like_chaperone"/>
</dbReference>
<dbReference type="Gene3D" id="2.60.40.790">
    <property type="match status" value="1"/>
</dbReference>
<dbReference type="PANTHER" id="PTHR34661:SF1">
    <property type="entry name" value="INCREASED DNA METHYLATION 3"/>
    <property type="match status" value="1"/>
</dbReference>
<evidence type="ECO:0000313" key="1">
    <source>
        <dbReference type="EMBL" id="MBX02324.1"/>
    </source>
</evidence>
<organism evidence="1">
    <name type="scientific">Rhizophora mucronata</name>
    <name type="common">Asiatic mangrove</name>
    <dbReference type="NCBI Taxonomy" id="61149"/>
    <lineage>
        <taxon>Eukaryota</taxon>
        <taxon>Viridiplantae</taxon>
        <taxon>Streptophyta</taxon>
        <taxon>Embryophyta</taxon>
        <taxon>Tracheophyta</taxon>
        <taxon>Spermatophyta</taxon>
        <taxon>Magnoliopsida</taxon>
        <taxon>eudicotyledons</taxon>
        <taxon>Gunneridae</taxon>
        <taxon>Pentapetalae</taxon>
        <taxon>rosids</taxon>
        <taxon>fabids</taxon>
        <taxon>Malpighiales</taxon>
        <taxon>Rhizophoraceae</taxon>
        <taxon>Rhizophora</taxon>
    </lineage>
</organism>
<evidence type="ECO:0008006" key="2">
    <source>
        <dbReference type="Google" id="ProtNLM"/>
    </source>
</evidence>
<dbReference type="FunFam" id="2.60.40.790:FF:000049">
    <property type="entry name" value="Increased DNA methylation 3"/>
    <property type="match status" value="1"/>
</dbReference>
<dbReference type="EMBL" id="GGEC01021839">
    <property type="protein sequence ID" value="MBX02323.1"/>
    <property type="molecule type" value="Transcribed_RNA"/>
</dbReference>
<dbReference type="EMBL" id="GGEC01021836">
    <property type="protein sequence ID" value="MBX02320.1"/>
    <property type="molecule type" value="Transcribed_RNA"/>
</dbReference>
<name>A0A2P2K9B6_RHIMU</name>
<dbReference type="EMBL" id="GGEC01021840">
    <property type="protein sequence ID" value="MBX02324.1"/>
    <property type="molecule type" value="Transcribed_RNA"/>
</dbReference>
<protein>
    <recommendedName>
        <fullName evidence="2">Increased DNA methylation 3</fullName>
    </recommendedName>
</protein>
<accession>A0A2P2K9B6</accession>
<dbReference type="EMBL" id="GGEC01021838">
    <property type="protein sequence ID" value="MBX02322.1"/>
    <property type="molecule type" value="Transcribed_RNA"/>
</dbReference>